<feature type="domain" description="Transposase IS116/IS110/IS902 C-terminal" evidence="2">
    <location>
        <begin position="269"/>
        <end position="352"/>
    </location>
</feature>
<dbReference type="Pfam" id="PF01548">
    <property type="entry name" value="DEDD_Tnp_IS110"/>
    <property type="match status" value="1"/>
</dbReference>
<dbReference type="STRING" id="679936.Sulac_2224"/>
<dbReference type="EMBL" id="CP003179">
    <property type="protein sequence ID" value="AEW05699.1"/>
    <property type="molecule type" value="Genomic_DNA"/>
</dbReference>
<dbReference type="GO" id="GO:0003677">
    <property type="term" value="F:DNA binding"/>
    <property type="evidence" value="ECO:0007669"/>
    <property type="project" value="InterPro"/>
</dbReference>
<organism evidence="3 4">
    <name type="scientific">Sulfobacillus acidophilus (strain ATCC 700253 / DSM 10332 / NAL)</name>
    <dbReference type="NCBI Taxonomy" id="679936"/>
    <lineage>
        <taxon>Bacteria</taxon>
        <taxon>Bacillati</taxon>
        <taxon>Bacillota</taxon>
        <taxon>Clostridia</taxon>
        <taxon>Eubacteriales</taxon>
        <taxon>Clostridiales Family XVII. Incertae Sedis</taxon>
        <taxon>Sulfobacillus</taxon>
    </lineage>
</organism>
<dbReference type="PANTHER" id="PTHR33055">
    <property type="entry name" value="TRANSPOSASE FOR INSERTION SEQUENCE ELEMENT IS1111A"/>
    <property type="match status" value="1"/>
</dbReference>
<dbReference type="KEGG" id="sap:Sulac_2224"/>
<feature type="domain" description="Transposase IS110-like N-terminal" evidence="1">
    <location>
        <begin position="5"/>
        <end position="159"/>
    </location>
</feature>
<dbReference type="HOGENOM" id="CLU_036902_0_1_9"/>
<dbReference type="InterPro" id="IPR002525">
    <property type="entry name" value="Transp_IS110-like_N"/>
</dbReference>
<reference evidence="4" key="1">
    <citation type="submission" date="2011-12" db="EMBL/GenBank/DDBJ databases">
        <title>The complete genome of chromosome of Sulfobacillus acidophilus DSM 10332.</title>
        <authorList>
            <person name="Lucas S."/>
            <person name="Han J."/>
            <person name="Lapidus A."/>
            <person name="Bruce D."/>
            <person name="Goodwin L."/>
            <person name="Pitluck S."/>
            <person name="Peters L."/>
            <person name="Kyrpides N."/>
            <person name="Mavromatis K."/>
            <person name="Ivanova N."/>
            <person name="Mikhailova N."/>
            <person name="Chertkov O."/>
            <person name="Saunders E."/>
            <person name="Detter J.C."/>
            <person name="Tapia R."/>
            <person name="Han C."/>
            <person name="Land M."/>
            <person name="Hauser L."/>
            <person name="Markowitz V."/>
            <person name="Cheng J.-F."/>
            <person name="Hugenholtz P."/>
            <person name="Woyke T."/>
            <person name="Wu D."/>
            <person name="Pukall R."/>
            <person name="Gehrich-Schroeter G."/>
            <person name="Schneider S."/>
            <person name="Klenk H.-P."/>
            <person name="Eisen J.A."/>
        </authorList>
    </citation>
    <scope>NUCLEOTIDE SEQUENCE [LARGE SCALE GENOMIC DNA]</scope>
    <source>
        <strain evidence="4">ATCC 700253 / DSM 10332 / NAL</strain>
    </source>
</reference>
<sequence>MEIVVGWDWADGHHDVVVQDQPGHTLWAGQVAHTREALDLLEGRLLDWAHHVRTDVHVVIETSQGLVVDWLITTGFWVYPVNPKVSDARRKPSGAKTDRLDAAILARLGWTDRDQLRPLRPADEAWVELRQLTRIDEALTRQATRLTNQLLAALKSYYPQVLAAFADMSRPVALAFLANWPDPQDARRLTVNEVMSWLRQHRYPRAAQEAPRIWSALQQRAWEASPGKRRAQVWAVRALVAQLQAVQTEQRALREHLAELFLASPDADLWMSVPGVAVTLATRLQAGFGPDRDRFERAEAVQALAGTSPVLYQSGKFQRVHMRRACDKHFRAAVHQLAFTSLSRCTWAREYYDQYRARGHEHHAALRALANVWLRILFRMWKSRQRYDEARFLADRARHAA</sequence>
<accession>G8TU27</accession>
<dbReference type="NCBIfam" id="NF033542">
    <property type="entry name" value="transpos_IS110"/>
    <property type="match status" value="1"/>
</dbReference>
<gene>
    <name evidence="3" type="ordered locus">Sulac_2224</name>
</gene>
<dbReference type="InterPro" id="IPR003346">
    <property type="entry name" value="Transposase_20"/>
</dbReference>
<protein>
    <submittedName>
        <fullName evidence="3">Transposase IS111A/IS1328/IS1533</fullName>
    </submittedName>
</protein>
<dbReference type="PANTHER" id="PTHR33055:SF3">
    <property type="entry name" value="PUTATIVE TRANSPOSASE FOR IS117-RELATED"/>
    <property type="match status" value="1"/>
</dbReference>
<proteinExistence type="predicted"/>
<dbReference type="GO" id="GO:0004803">
    <property type="term" value="F:transposase activity"/>
    <property type="evidence" value="ECO:0007669"/>
    <property type="project" value="InterPro"/>
</dbReference>
<dbReference type="PATRIC" id="fig|679936.5.peg.2301"/>
<evidence type="ECO:0000313" key="3">
    <source>
        <dbReference type="EMBL" id="AEW05699.1"/>
    </source>
</evidence>
<dbReference type="Pfam" id="PF02371">
    <property type="entry name" value="Transposase_20"/>
    <property type="match status" value="1"/>
</dbReference>
<evidence type="ECO:0000259" key="1">
    <source>
        <dbReference type="Pfam" id="PF01548"/>
    </source>
</evidence>
<evidence type="ECO:0000259" key="2">
    <source>
        <dbReference type="Pfam" id="PF02371"/>
    </source>
</evidence>
<evidence type="ECO:0000313" key="4">
    <source>
        <dbReference type="Proteomes" id="UP000005439"/>
    </source>
</evidence>
<name>G8TU27_SULAD</name>
<dbReference type="Proteomes" id="UP000005439">
    <property type="component" value="Chromosome"/>
</dbReference>
<dbReference type="AlphaFoldDB" id="G8TU27"/>
<keyword evidence="4" id="KW-1185">Reference proteome</keyword>
<dbReference type="GO" id="GO:0006313">
    <property type="term" value="P:DNA transposition"/>
    <property type="evidence" value="ECO:0007669"/>
    <property type="project" value="InterPro"/>
</dbReference>
<reference evidence="3 4" key="2">
    <citation type="journal article" date="2012" name="Stand. Genomic Sci.">
        <title>Complete genome sequence of the moderately thermophilic mineral-sulfide-oxidizing firmicute Sulfobacillus acidophilus type strain (NAL(T)).</title>
        <authorList>
            <person name="Anderson I."/>
            <person name="Chertkov O."/>
            <person name="Chen A."/>
            <person name="Saunders E."/>
            <person name="Lapidus A."/>
            <person name="Nolan M."/>
            <person name="Lucas S."/>
            <person name="Hammon N."/>
            <person name="Deshpande S."/>
            <person name="Cheng J.F."/>
            <person name="Han C."/>
            <person name="Tapia R."/>
            <person name="Goodwin L.A."/>
            <person name="Pitluck S."/>
            <person name="Liolios K."/>
            <person name="Pagani I."/>
            <person name="Ivanova N."/>
            <person name="Mikhailova N."/>
            <person name="Pati A."/>
            <person name="Palaniappan K."/>
            <person name="Land M."/>
            <person name="Pan C."/>
            <person name="Rohde M."/>
            <person name="Pukall R."/>
            <person name="Goker M."/>
            <person name="Detter J.C."/>
            <person name="Woyke T."/>
            <person name="Bristow J."/>
            <person name="Eisen J.A."/>
            <person name="Markowitz V."/>
            <person name="Hugenholtz P."/>
            <person name="Kyrpides N.C."/>
            <person name="Klenk H.P."/>
            <person name="Mavromatis K."/>
        </authorList>
    </citation>
    <scope>NUCLEOTIDE SEQUENCE [LARGE SCALE GENOMIC DNA]</scope>
    <source>
        <strain evidence="4">ATCC 700253 / DSM 10332 / NAL</strain>
    </source>
</reference>
<dbReference type="InterPro" id="IPR047650">
    <property type="entry name" value="Transpos_IS110"/>
</dbReference>